<evidence type="ECO:0000256" key="4">
    <source>
        <dbReference type="ARBA" id="ARBA00022989"/>
    </source>
</evidence>
<keyword evidence="7" id="KW-0813">Transport</keyword>
<feature type="transmembrane region" description="Helical" evidence="7">
    <location>
        <begin position="160"/>
        <end position="184"/>
    </location>
</feature>
<dbReference type="NCBIfam" id="TIGR00945">
    <property type="entry name" value="tatC"/>
    <property type="match status" value="1"/>
</dbReference>
<feature type="transmembrane region" description="Helical" evidence="7">
    <location>
        <begin position="215"/>
        <end position="236"/>
    </location>
</feature>
<comment type="subcellular location">
    <subcellularLocation>
        <location evidence="7">Cell membrane</location>
        <topology evidence="7">Multi-pass membrane protein</topology>
    </subcellularLocation>
    <subcellularLocation>
        <location evidence="1">Membrane</location>
        <topology evidence="1">Multi-pass membrane protein</topology>
    </subcellularLocation>
</comment>
<dbReference type="Proteomes" id="UP000076976">
    <property type="component" value="Unassembled WGS sequence"/>
</dbReference>
<evidence type="ECO:0000313" key="8">
    <source>
        <dbReference type="EMBL" id="OAB87067.1"/>
    </source>
</evidence>
<feature type="transmembrane region" description="Helical" evidence="7">
    <location>
        <begin position="72"/>
        <end position="94"/>
    </location>
</feature>
<name>A0A176QBN0_9MICO</name>
<dbReference type="STRING" id="262209.AWH69_11890"/>
<keyword evidence="4 7" id="KW-1133">Transmembrane helix</keyword>
<dbReference type="PRINTS" id="PR01840">
    <property type="entry name" value="TATCFAMILY"/>
</dbReference>
<dbReference type="PANTHER" id="PTHR30371:SF0">
    <property type="entry name" value="SEC-INDEPENDENT PROTEIN TRANSLOCASE PROTEIN TATC, CHLOROPLASTIC-RELATED"/>
    <property type="match status" value="1"/>
</dbReference>
<dbReference type="EMBL" id="LQZG01000003">
    <property type="protein sequence ID" value="OAB87067.1"/>
    <property type="molecule type" value="Genomic_DNA"/>
</dbReference>
<dbReference type="GO" id="GO:0043953">
    <property type="term" value="P:protein transport by the Tat complex"/>
    <property type="evidence" value="ECO:0007669"/>
    <property type="project" value="UniProtKB-UniRule"/>
</dbReference>
<organism evidence="8 9">
    <name type="scientific">Janibacter melonis</name>
    <dbReference type="NCBI Taxonomy" id="262209"/>
    <lineage>
        <taxon>Bacteria</taxon>
        <taxon>Bacillati</taxon>
        <taxon>Actinomycetota</taxon>
        <taxon>Actinomycetes</taxon>
        <taxon>Micrococcales</taxon>
        <taxon>Intrasporangiaceae</taxon>
        <taxon>Janibacter</taxon>
    </lineage>
</organism>
<evidence type="ECO:0000256" key="3">
    <source>
        <dbReference type="ARBA" id="ARBA00022927"/>
    </source>
</evidence>
<dbReference type="PANTHER" id="PTHR30371">
    <property type="entry name" value="SEC-INDEPENDENT PROTEIN TRANSLOCASE PROTEIN TATC"/>
    <property type="match status" value="1"/>
</dbReference>
<feature type="transmembrane region" description="Helical" evidence="7">
    <location>
        <begin position="106"/>
        <end position="127"/>
    </location>
</feature>
<feature type="transmembrane region" description="Helical" evidence="7">
    <location>
        <begin position="191"/>
        <end position="209"/>
    </location>
</feature>
<dbReference type="AlphaFoldDB" id="A0A176QBN0"/>
<accession>A0A176QBN0</accession>
<proteinExistence type="inferred from homology"/>
<keyword evidence="3 7" id="KW-0653">Protein transport</keyword>
<evidence type="ECO:0000256" key="1">
    <source>
        <dbReference type="ARBA" id="ARBA00004141"/>
    </source>
</evidence>
<evidence type="ECO:0000313" key="9">
    <source>
        <dbReference type="Proteomes" id="UP000076976"/>
    </source>
</evidence>
<sequence length="259" mass="28738">MPLKAHFIELRRRLMIAAAAVVVGTVVGWIYYTPIYEHLSSPFREYKRLHPESVIALNFGNPTAAFSQQLSISIFAGILMTSPIWLWQIWAFVVPGLTKREKRISGAFFSATVPLFAAGCAFGYYTLPKALIILYGFTPDEDTSSNIQSTTDYFTFVMRFIFAFGASWLLPVVLVALCAIGVLTGRQMLRAWRPAVLLIFVAAAVITPTPDPFTMFLLAGPLVVLYFGACGIGMLITRKREQARPAWLDTPEDQASALD</sequence>
<evidence type="ECO:0000256" key="5">
    <source>
        <dbReference type="ARBA" id="ARBA00023010"/>
    </source>
</evidence>
<comment type="caution">
    <text evidence="8">The sequence shown here is derived from an EMBL/GenBank/DDBJ whole genome shotgun (WGS) entry which is preliminary data.</text>
</comment>
<evidence type="ECO:0000256" key="6">
    <source>
        <dbReference type="ARBA" id="ARBA00023136"/>
    </source>
</evidence>
<keyword evidence="6 7" id="KW-0472">Membrane</keyword>
<keyword evidence="7" id="KW-1003">Cell membrane</keyword>
<dbReference type="Pfam" id="PF00902">
    <property type="entry name" value="TatC"/>
    <property type="match status" value="1"/>
</dbReference>
<keyword evidence="2 7" id="KW-0812">Transmembrane</keyword>
<comment type="function">
    <text evidence="7">Part of the twin-arginine translocation (Tat) system that transports large folded proteins containing a characteristic twin-arginine motif in their signal peptide across membranes. Together with TatB, TatC is part of a receptor directly interacting with Tat signal peptides.</text>
</comment>
<feature type="transmembrane region" description="Helical" evidence="7">
    <location>
        <begin position="12"/>
        <end position="32"/>
    </location>
</feature>
<dbReference type="HAMAP" id="MF_00902">
    <property type="entry name" value="TatC"/>
    <property type="match status" value="1"/>
</dbReference>
<dbReference type="InterPro" id="IPR002033">
    <property type="entry name" value="TatC"/>
</dbReference>
<keyword evidence="9" id="KW-1185">Reference proteome</keyword>
<dbReference type="GO" id="GO:0009977">
    <property type="term" value="F:proton motive force dependent protein transmembrane transporter activity"/>
    <property type="evidence" value="ECO:0007669"/>
    <property type="project" value="TreeGrafter"/>
</dbReference>
<comment type="subunit">
    <text evidence="7">The Tat system comprises two distinct complexes: a TatABC complex, containing multiple copies of TatA, TatB and TatC subunits, and a separate TatA complex, containing only TatA subunits. Substrates initially bind to the TatABC complex, which probably triggers association of the separate TatA complex to form the active translocon.</text>
</comment>
<comment type="similarity">
    <text evidence="7">Belongs to the TatC family.</text>
</comment>
<keyword evidence="5 7" id="KW-0811">Translocation</keyword>
<gene>
    <name evidence="7" type="primary">tatC</name>
    <name evidence="8" type="ORF">AWH69_11890</name>
</gene>
<reference evidence="8 9" key="1">
    <citation type="submission" date="2016-01" db="EMBL/GenBank/DDBJ databases">
        <title>Janibacter melonis strain CD11_4 genome sequencing and assembly.</title>
        <authorList>
            <person name="Nair G.R."/>
            <person name="Kaur G."/>
            <person name="Chander A.M."/>
            <person name="Mayilraj S."/>
        </authorList>
    </citation>
    <scope>NUCLEOTIDE SEQUENCE [LARGE SCALE GENOMIC DNA]</scope>
    <source>
        <strain evidence="8 9">CD11-4</strain>
    </source>
</reference>
<protein>
    <recommendedName>
        <fullName evidence="7">Sec-independent protein translocase protein TatC</fullName>
    </recommendedName>
</protein>
<dbReference type="GO" id="GO:0065002">
    <property type="term" value="P:intracellular protein transmembrane transport"/>
    <property type="evidence" value="ECO:0007669"/>
    <property type="project" value="TreeGrafter"/>
</dbReference>
<dbReference type="GO" id="GO:0033281">
    <property type="term" value="C:TAT protein transport complex"/>
    <property type="evidence" value="ECO:0007669"/>
    <property type="project" value="UniProtKB-UniRule"/>
</dbReference>
<evidence type="ECO:0000256" key="7">
    <source>
        <dbReference type="HAMAP-Rule" id="MF_00902"/>
    </source>
</evidence>
<evidence type="ECO:0000256" key="2">
    <source>
        <dbReference type="ARBA" id="ARBA00022692"/>
    </source>
</evidence>